<evidence type="ECO:0000313" key="2">
    <source>
        <dbReference type="Proteomes" id="UP000821837"/>
    </source>
</evidence>
<gene>
    <name evidence="1" type="ORF">HPB52_016372</name>
</gene>
<dbReference type="AlphaFoldDB" id="A0A9D4SNS7"/>
<evidence type="ECO:0008006" key="3">
    <source>
        <dbReference type="Google" id="ProtNLM"/>
    </source>
</evidence>
<keyword evidence="2" id="KW-1185">Reference proteome</keyword>
<protein>
    <recommendedName>
        <fullName evidence="3">Tick transposon</fullName>
    </recommendedName>
</protein>
<sequence length="147" mass="17037">MIAVTTCRVRVLSFCIKKKVLPEEVRRLFGGFTPSQGHGSRICKILRAELQRQISSTPVNGAKTLRELRRHISMSTEFLWKTQLLQLRNLVPTRQQPPKWPIHNQEDLDLPQHDRSSRWSLSVPRTTFWLPYDKSLGVLQHKSKTAA</sequence>
<reference evidence="1" key="1">
    <citation type="journal article" date="2020" name="Cell">
        <title>Large-Scale Comparative Analyses of Tick Genomes Elucidate Their Genetic Diversity and Vector Capacities.</title>
        <authorList>
            <consortium name="Tick Genome and Microbiome Consortium (TIGMIC)"/>
            <person name="Jia N."/>
            <person name="Wang J."/>
            <person name="Shi W."/>
            <person name="Du L."/>
            <person name="Sun Y."/>
            <person name="Zhan W."/>
            <person name="Jiang J.F."/>
            <person name="Wang Q."/>
            <person name="Zhang B."/>
            <person name="Ji P."/>
            <person name="Bell-Sakyi L."/>
            <person name="Cui X.M."/>
            <person name="Yuan T.T."/>
            <person name="Jiang B.G."/>
            <person name="Yang W.F."/>
            <person name="Lam T.T."/>
            <person name="Chang Q.C."/>
            <person name="Ding S.J."/>
            <person name="Wang X.J."/>
            <person name="Zhu J.G."/>
            <person name="Ruan X.D."/>
            <person name="Zhao L."/>
            <person name="Wei J.T."/>
            <person name="Ye R.Z."/>
            <person name="Que T.C."/>
            <person name="Du C.H."/>
            <person name="Zhou Y.H."/>
            <person name="Cheng J.X."/>
            <person name="Dai P.F."/>
            <person name="Guo W.B."/>
            <person name="Han X.H."/>
            <person name="Huang E.J."/>
            <person name="Li L.F."/>
            <person name="Wei W."/>
            <person name="Gao Y.C."/>
            <person name="Liu J.Z."/>
            <person name="Shao H.Z."/>
            <person name="Wang X."/>
            <person name="Wang C.C."/>
            <person name="Yang T.C."/>
            <person name="Huo Q.B."/>
            <person name="Li W."/>
            <person name="Chen H.Y."/>
            <person name="Chen S.E."/>
            <person name="Zhou L.G."/>
            <person name="Ni X.B."/>
            <person name="Tian J.H."/>
            <person name="Sheng Y."/>
            <person name="Liu T."/>
            <person name="Pan Y.S."/>
            <person name="Xia L.Y."/>
            <person name="Li J."/>
            <person name="Zhao F."/>
            <person name="Cao W.C."/>
        </authorList>
    </citation>
    <scope>NUCLEOTIDE SEQUENCE</scope>
    <source>
        <strain evidence="1">Rsan-2018</strain>
    </source>
</reference>
<accession>A0A9D4SNS7</accession>
<evidence type="ECO:0000313" key="1">
    <source>
        <dbReference type="EMBL" id="KAH7936001.1"/>
    </source>
</evidence>
<dbReference type="EMBL" id="JABSTV010001255">
    <property type="protein sequence ID" value="KAH7936001.1"/>
    <property type="molecule type" value="Genomic_DNA"/>
</dbReference>
<reference evidence="1" key="2">
    <citation type="submission" date="2021-09" db="EMBL/GenBank/DDBJ databases">
        <authorList>
            <person name="Jia N."/>
            <person name="Wang J."/>
            <person name="Shi W."/>
            <person name="Du L."/>
            <person name="Sun Y."/>
            <person name="Zhan W."/>
            <person name="Jiang J."/>
            <person name="Wang Q."/>
            <person name="Zhang B."/>
            <person name="Ji P."/>
            <person name="Sakyi L.B."/>
            <person name="Cui X."/>
            <person name="Yuan T."/>
            <person name="Jiang B."/>
            <person name="Yang W."/>
            <person name="Lam T.T.-Y."/>
            <person name="Chang Q."/>
            <person name="Ding S."/>
            <person name="Wang X."/>
            <person name="Zhu J."/>
            <person name="Ruan X."/>
            <person name="Zhao L."/>
            <person name="Wei J."/>
            <person name="Que T."/>
            <person name="Du C."/>
            <person name="Cheng J."/>
            <person name="Dai P."/>
            <person name="Han X."/>
            <person name="Huang E."/>
            <person name="Gao Y."/>
            <person name="Liu J."/>
            <person name="Shao H."/>
            <person name="Ye R."/>
            <person name="Li L."/>
            <person name="Wei W."/>
            <person name="Wang X."/>
            <person name="Wang C."/>
            <person name="Huo Q."/>
            <person name="Li W."/>
            <person name="Guo W."/>
            <person name="Chen H."/>
            <person name="Chen S."/>
            <person name="Zhou L."/>
            <person name="Zhou L."/>
            <person name="Ni X."/>
            <person name="Tian J."/>
            <person name="Zhou Y."/>
            <person name="Sheng Y."/>
            <person name="Liu T."/>
            <person name="Pan Y."/>
            <person name="Xia L."/>
            <person name="Li J."/>
            <person name="Zhao F."/>
            <person name="Cao W."/>
        </authorList>
    </citation>
    <scope>NUCLEOTIDE SEQUENCE</scope>
    <source>
        <strain evidence="1">Rsan-2018</strain>
        <tissue evidence="1">Larvae</tissue>
    </source>
</reference>
<dbReference type="VEuPathDB" id="VectorBase:RSAN_026141"/>
<name>A0A9D4SNS7_RHISA</name>
<organism evidence="1 2">
    <name type="scientific">Rhipicephalus sanguineus</name>
    <name type="common">Brown dog tick</name>
    <name type="synonym">Ixodes sanguineus</name>
    <dbReference type="NCBI Taxonomy" id="34632"/>
    <lineage>
        <taxon>Eukaryota</taxon>
        <taxon>Metazoa</taxon>
        <taxon>Ecdysozoa</taxon>
        <taxon>Arthropoda</taxon>
        <taxon>Chelicerata</taxon>
        <taxon>Arachnida</taxon>
        <taxon>Acari</taxon>
        <taxon>Parasitiformes</taxon>
        <taxon>Ixodida</taxon>
        <taxon>Ixodoidea</taxon>
        <taxon>Ixodidae</taxon>
        <taxon>Rhipicephalinae</taxon>
        <taxon>Rhipicephalus</taxon>
        <taxon>Rhipicephalus</taxon>
    </lineage>
</organism>
<dbReference type="Proteomes" id="UP000821837">
    <property type="component" value="Unassembled WGS sequence"/>
</dbReference>
<proteinExistence type="predicted"/>
<comment type="caution">
    <text evidence="1">The sequence shown here is derived from an EMBL/GenBank/DDBJ whole genome shotgun (WGS) entry which is preliminary data.</text>
</comment>